<proteinExistence type="inferred from homology"/>
<sequence>MFGPGLTAEEIKSVISSFTDEQMDRYETFRRANINRGGVKKLANAVLNQSITNTVAVAISGFSKVFLGEVIERALDVQQRMDPGDGVNPYAAQRPLLAVHIREAWRLYRQETGMVPAAQWRREGRGEGRMFR</sequence>
<dbReference type="PANTHER" id="PTHR13218:SF8">
    <property type="entry name" value="TRANSCRIPTION INITIATION FACTOR TFIID SUBUNIT 11"/>
    <property type="match status" value="1"/>
</dbReference>
<keyword evidence="4" id="KW-0804">Transcription</keyword>
<evidence type="ECO:0000256" key="4">
    <source>
        <dbReference type="ARBA" id="ARBA00023163"/>
    </source>
</evidence>
<comment type="similarity">
    <text evidence="2">Belongs to the TAF11 family.</text>
</comment>
<dbReference type="InterPro" id="IPR006809">
    <property type="entry name" value="TAFII28_dom"/>
</dbReference>
<dbReference type="Gene3D" id="1.10.20.10">
    <property type="entry name" value="Histone, subunit A"/>
    <property type="match status" value="1"/>
</dbReference>
<keyword evidence="3" id="KW-0805">Transcription regulation</keyword>
<dbReference type="RefSeq" id="XP_064766525.1">
    <property type="nucleotide sequence ID" value="XM_064910518.1"/>
</dbReference>
<evidence type="ECO:0000259" key="6">
    <source>
        <dbReference type="Pfam" id="PF04719"/>
    </source>
</evidence>
<keyword evidence="8" id="KW-1185">Reference proteome</keyword>
<evidence type="ECO:0000256" key="1">
    <source>
        <dbReference type="ARBA" id="ARBA00004123"/>
    </source>
</evidence>
<dbReference type="PANTHER" id="PTHR13218">
    <property type="entry name" value="TRANSCRIPTION INITIATION FACTOR TFIID SUBUNIT 11-RELATED"/>
    <property type="match status" value="1"/>
</dbReference>
<protein>
    <submittedName>
        <fullName evidence="7">HTAFII28-like protein conserved region-domain-containing protein</fullName>
    </submittedName>
</protein>
<evidence type="ECO:0000313" key="7">
    <source>
        <dbReference type="EMBL" id="KAK7203492.1"/>
    </source>
</evidence>
<feature type="domain" description="TAFII28-like protein" evidence="6">
    <location>
        <begin position="14"/>
        <end position="106"/>
    </location>
</feature>
<dbReference type="Proteomes" id="UP001498771">
    <property type="component" value="Unassembled WGS sequence"/>
</dbReference>
<evidence type="ECO:0000313" key="8">
    <source>
        <dbReference type="Proteomes" id="UP001498771"/>
    </source>
</evidence>
<comment type="caution">
    <text evidence="7">The sequence shown here is derived from an EMBL/GenBank/DDBJ whole genome shotgun (WGS) entry which is preliminary data.</text>
</comment>
<accession>A0ABR1F134</accession>
<comment type="subcellular location">
    <subcellularLocation>
        <location evidence="1">Nucleus</location>
    </subcellularLocation>
</comment>
<dbReference type="EMBL" id="JBBJBU010000011">
    <property type="protein sequence ID" value="KAK7203492.1"/>
    <property type="molecule type" value="Genomic_DNA"/>
</dbReference>
<dbReference type="CDD" id="cd08048">
    <property type="entry name" value="HFD_TAF11"/>
    <property type="match status" value="1"/>
</dbReference>
<reference evidence="7 8" key="1">
    <citation type="submission" date="2024-03" db="EMBL/GenBank/DDBJ databases">
        <title>Genome-scale model development and genomic sequencing of the oleaginous clade Lipomyces.</title>
        <authorList>
            <consortium name="Lawrence Berkeley National Laboratory"/>
            <person name="Czajka J.J."/>
            <person name="Han Y."/>
            <person name="Kim J."/>
            <person name="Mondo S.J."/>
            <person name="Hofstad B.A."/>
            <person name="Robles A."/>
            <person name="Haridas S."/>
            <person name="Riley R."/>
            <person name="LaButti K."/>
            <person name="Pangilinan J."/>
            <person name="Andreopoulos W."/>
            <person name="Lipzen A."/>
            <person name="Yan J."/>
            <person name="Wang M."/>
            <person name="Ng V."/>
            <person name="Grigoriev I.V."/>
            <person name="Spatafora J.W."/>
            <person name="Magnuson J.K."/>
            <person name="Baker S.E."/>
            <person name="Pomraning K.R."/>
        </authorList>
    </citation>
    <scope>NUCLEOTIDE SEQUENCE [LARGE SCALE GENOMIC DNA]</scope>
    <source>
        <strain evidence="7 8">Phaff 52-87</strain>
    </source>
</reference>
<evidence type="ECO:0000256" key="5">
    <source>
        <dbReference type="ARBA" id="ARBA00023242"/>
    </source>
</evidence>
<dbReference type="Pfam" id="PF04719">
    <property type="entry name" value="TAFII28"/>
    <property type="match status" value="1"/>
</dbReference>
<dbReference type="GeneID" id="90036030"/>
<dbReference type="InterPro" id="IPR045127">
    <property type="entry name" value="TAF11-like"/>
</dbReference>
<name>A0ABR1F134_9ASCO</name>
<dbReference type="SUPFAM" id="SSF47113">
    <property type="entry name" value="Histone-fold"/>
    <property type="match status" value="1"/>
</dbReference>
<evidence type="ECO:0000256" key="2">
    <source>
        <dbReference type="ARBA" id="ARBA00009788"/>
    </source>
</evidence>
<organism evidence="7 8">
    <name type="scientific">Myxozyma melibiosi</name>
    <dbReference type="NCBI Taxonomy" id="54550"/>
    <lineage>
        <taxon>Eukaryota</taxon>
        <taxon>Fungi</taxon>
        <taxon>Dikarya</taxon>
        <taxon>Ascomycota</taxon>
        <taxon>Saccharomycotina</taxon>
        <taxon>Lipomycetes</taxon>
        <taxon>Lipomycetales</taxon>
        <taxon>Lipomycetaceae</taxon>
        <taxon>Myxozyma</taxon>
    </lineage>
</organism>
<evidence type="ECO:0000256" key="3">
    <source>
        <dbReference type="ARBA" id="ARBA00023015"/>
    </source>
</evidence>
<gene>
    <name evidence="7" type="ORF">BZA70DRAFT_240946</name>
</gene>
<keyword evidence="5" id="KW-0539">Nucleus</keyword>
<dbReference type="InterPro" id="IPR009072">
    <property type="entry name" value="Histone-fold"/>
</dbReference>